<sequence length="77" mass="8885">MIVFEKENLVLQTTVGEPGKYLIYIVAKKGTSILHRFYLKDSSQKMVKGRVYHVITMRIPAELRGSKLYIKLFKVPA</sequence>
<gene>
    <name evidence="1" type="ORF">ENM66_00090</name>
</gene>
<dbReference type="EMBL" id="DRYQ01000002">
    <property type="protein sequence ID" value="HHQ49742.1"/>
    <property type="molecule type" value="Genomic_DNA"/>
</dbReference>
<accession>A0A7J3Z500</accession>
<evidence type="ECO:0000313" key="1">
    <source>
        <dbReference type="EMBL" id="HHQ49742.1"/>
    </source>
</evidence>
<protein>
    <submittedName>
        <fullName evidence="1">Uncharacterized protein</fullName>
    </submittedName>
</protein>
<reference evidence="1" key="1">
    <citation type="journal article" date="2020" name="mSystems">
        <title>Genome- and Community-Level Interaction Insights into Carbon Utilization and Element Cycling Functions of Hydrothermarchaeota in Hydrothermal Sediment.</title>
        <authorList>
            <person name="Zhou Z."/>
            <person name="Liu Y."/>
            <person name="Xu W."/>
            <person name="Pan J."/>
            <person name="Luo Z.H."/>
            <person name="Li M."/>
        </authorList>
    </citation>
    <scope>NUCLEOTIDE SEQUENCE [LARGE SCALE GENOMIC DNA]</scope>
    <source>
        <strain evidence="1">SpSt-1105</strain>
    </source>
</reference>
<organism evidence="1">
    <name type="scientific">Ignisphaera aggregans</name>
    <dbReference type="NCBI Taxonomy" id="334771"/>
    <lineage>
        <taxon>Archaea</taxon>
        <taxon>Thermoproteota</taxon>
        <taxon>Thermoprotei</taxon>
        <taxon>Desulfurococcales</taxon>
        <taxon>Desulfurococcaceae</taxon>
        <taxon>Ignisphaera</taxon>
    </lineage>
</organism>
<name>A0A7J3Z500_9CREN</name>
<proteinExistence type="predicted"/>
<dbReference type="AlphaFoldDB" id="A0A7J3Z500"/>
<comment type="caution">
    <text evidence="1">The sequence shown here is derived from an EMBL/GenBank/DDBJ whole genome shotgun (WGS) entry which is preliminary data.</text>
</comment>